<sequence>MINKNEMYIKVEDGDDNFVHIRAFLKEDNSQIFDHKILSLHLGSNEFEISHHDEHKDDGVFHHDGGVMTVYAVERMYEEEGYEVR</sequence>
<reference evidence="1" key="1">
    <citation type="submission" date="2021-06" db="EMBL/GenBank/DDBJ databases">
        <authorList>
            <person name="Gannon L."/>
            <person name="Redgwell R T."/>
            <person name="Michniewski S."/>
            <person name="Harrison D C."/>
            <person name="Millard A."/>
        </authorList>
    </citation>
    <scope>NUCLEOTIDE SEQUENCE</scope>
</reference>
<evidence type="ECO:0000313" key="1">
    <source>
        <dbReference type="EMBL" id="CAG7580562.1"/>
    </source>
</evidence>
<accession>A0A8D9FQT6</accession>
<organism evidence="1">
    <name type="scientific">uncultured marine phage</name>
    <dbReference type="NCBI Taxonomy" id="707152"/>
    <lineage>
        <taxon>Viruses</taxon>
        <taxon>environmental samples</taxon>
    </lineage>
</organism>
<proteinExistence type="predicted"/>
<gene>
    <name evidence="1" type="ORF">SLAVMIC_00477</name>
</gene>
<dbReference type="EMBL" id="OU342829">
    <property type="protein sequence ID" value="CAG7580562.1"/>
    <property type="molecule type" value="Genomic_DNA"/>
</dbReference>
<protein>
    <submittedName>
        <fullName evidence="1">Uncharacterized protein</fullName>
    </submittedName>
</protein>
<name>A0A8D9FQT6_9VIRU</name>